<proteinExistence type="predicted"/>
<sequence length="414" mass="47677">MAKQCNYDPQFKLYTSEQLRERWDVLVERAKTHMEKMEKLRAYQEKKRLETLRFDRVRRSVTSFLSFRGAALLSHQSGSDIQELTSDQENMRKSFNDASFASDEEEKCHENGAMDLQVCSLREKKVLELNNDIKLDKFEKQYDSNISSVFHALTCSVQNLRRHGKHPVKTRKERRRREQGINEEEALSGSEDDEGSRAETARDSSSRRGIGETMWVFDTPAQRLERREEEKLRRKRAFRVLNNYKIESVDTSMEPLAFAKSTLSPIRSRHSSLSAVSNVPLSSTSLVSQRHNAMMQPLLVPSNQPPPTLQSETLVVLMLYNGQSTGKEDRVDERVHLEEGMVIGSGNDVYDDNKEDKYLSDVERGNQHASLDHVAPVSRTYSVRERPQTLYRRLSASASAFTAWALNYDPSVEY</sequence>
<dbReference type="Proteomes" id="UP000011713">
    <property type="component" value="Unassembled WGS sequence"/>
</dbReference>
<dbReference type="VEuPathDB" id="FungiDB:HpaG814795"/>
<accession>M4C6Q8</accession>
<feature type="compositionally biased region" description="Acidic residues" evidence="1">
    <location>
        <begin position="181"/>
        <end position="194"/>
    </location>
</feature>
<protein>
    <submittedName>
        <fullName evidence="2">Uncharacterized protein</fullName>
    </submittedName>
</protein>
<evidence type="ECO:0000313" key="3">
    <source>
        <dbReference type="Proteomes" id="UP000011713"/>
    </source>
</evidence>
<keyword evidence="3" id="KW-1185">Reference proteome</keyword>
<feature type="compositionally biased region" description="Basic residues" evidence="1">
    <location>
        <begin position="161"/>
        <end position="177"/>
    </location>
</feature>
<reference evidence="3" key="1">
    <citation type="journal article" date="2010" name="Science">
        <title>Signatures of adaptation to obligate biotrophy in the Hyaloperonospora arabidopsidis genome.</title>
        <authorList>
            <person name="Baxter L."/>
            <person name="Tripathy S."/>
            <person name="Ishaque N."/>
            <person name="Boot N."/>
            <person name="Cabral A."/>
            <person name="Kemen E."/>
            <person name="Thines M."/>
            <person name="Ah-Fong A."/>
            <person name="Anderson R."/>
            <person name="Badejoko W."/>
            <person name="Bittner-Eddy P."/>
            <person name="Boore J.L."/>
            <person name="Chibucos M.C."/>
            <person name="Coates M."/>
            <person name="Dehal P."/>
            <person name="Delehaunty K."/>
            <person name="Dong S."/>
            <person name="Downton P."/>
            <person name="Dumas B."/>
            <person name="Fabro G."/>
            <person name="Fronick C."/>
            <person name="Fuerstenberg S.I."/>
            <person name="Fulton L."/>
            <person name="Gaulin E."/>
            <person name="Govers F."/>
            <person name="Hughes L."/>
            <person name="Humphray S."/>
            <person name="Jiang R.H."/>
            <person name="Judelson H."/>
            <person name="Kamoun S."/>
            <person name="Kyung K."/>
            <person name="Meijer H."/>
            <person name="Minx P."/>
            <person name="Morris P."/>
            <person name="Nelson J."/>
            <person name="Phuntumart V."/>
            <person name="Qutob D."/>
            <person name="Rehmany A."/>
            <person name="Rougon-Cardoso A."/>
            <person name="Ryden P."/>
            <person name="Torto-Alalibo T."/>
            <person name="Studholme D."/>
            <person name="Wang Y."/>
            <person name="Win J."/>
            <person name="Wood J."/>
            <person name="Clifton S.W."/>
            <person name="Rogers J."/>
            <person name="Van den Ackerveken G."/>
            <person name="Jones J.D."/>
            <person name="McDowell J.M."/>
            <person name="Beynon J."/>
            <person name="Tyler B.M."/>
        </authorList>
    </citation>
    <scope>NUCLEOTIDE SEQUENCE [LARGE SCALE GENOMIC DNA]</scope>
    <source>
        <strain evidence="3">Emoy2</strain>
    </source>
</reference>
<dbReference type="HOGENOM" id="CLU_664727_0_0_1"/>
<feature type="region of interest" description="Disordered" evidence="1">
    <location>
        <begin position="161"/>
        <end position="206"/>
    </location>
</feature>
<organism evidence="2 3">
    <name type="scientific">Hyaloperonospora arabidopsidis (strain Emoy2)</name>
    <name type="common">Downy mildew agent</name>
    <name type="synonym">Peronospora arabidopsidis</name>
    <dbReference type="NCBI Taxonomy" id="559515"/>
    <lineage>
        <taxon>Eukaryota</taxon>
        <taxon>Sar</taxon>
        <taxon>Stramenopiles</taxon>
        <taxon>Oomycota</taxon>
        <taxon>Peronosporomycetes</taxon>
        <taxon>Peronosporales</taxon>
        <taxon>Peronosporaceae</taxon>
        <taxon>Hyaloperonospora</taxon>
    </lineage>
</organism>
<dbReference type="EMBL" id="ABWE02006430">
    <property type="status" value="NOT_ANNOTATED_CDS"/>
    <property type="molecule type" value="Genomic_DNA"/>
</dbReference>
<name>M4C6Q8_HYAAE</name>
<dbReference type="InParanoid" id="M4C6Q8"/>
<dbReference type="AlphaFoldDB" id="M4C6Q8"/>
<dbReference type="EnsemblProtists" id="HpaT814795">
    <property type="protein sequence ID" value="HpaP814795"/>
    <property type="gene ID" value="HpaG814795"/>
</dbReference>
<feature type="compositionally biased region" description="Basic and acidic residues" evidence="1">
    <location>
        <begin position="195"/>
        <end position="206"/>
    </location>
</feature>
<evidence type="ECO:0000313" key="2">
    <source>
        <dbReference type="EnsemblProtists" id="HpaP814795"/>
    </source>
</evidence>
<reference evidence="2" key="2">
    <citation type="submission" date="2015-06" db="UniProtKB">
        <authorList>
            <consortium name="EnsemblProtists"/>
        </authorList>
    </citation>
    <scope>IDENTIFICATION</scope>
    <source>
        <strain evidence="2">Emoy2</strain>
    </source>
</reference>
<evidence type="ECO:0000256" key="1">
    <source>
        <dbReference type="SAM" id="MobiDB-lite"/>
    </source>
</evidence>
<dbReference type="eggNOG" id="ENOG502SITH">
    <property type="taxonomic scope" value="Eukaryota"/>
</dbReference>